<comment type="caution">
    <text evidence="3">The sequence shown here is derived from an EMBL/GenBank/DDBJ whole genome shotgun (WGS) entry which is preliminary data.</text>
</comment>
<keyword evidence="4" id="KW-1185">Reference proteome</keyword>
<reference evidence="3 4" key="1">
    <citation type="journal article" date="2024" name="Commun. Biol.">
        <title>Comparative genomic analysis of thermophilic fungi reveals convergent evolutionary adaptations and gene losses.</title>
        <authorList>
            <person name="Steindorff A.S."/>
            <person name="Aguilar-Pontes M.V."/>
            <person name="Robinson A.J."/>
            <person name="Andreopoulos B."/>
            <person name="LaButti K."/>
            <person name="Kuo A."/>
            <person name="Mondo S."/>
            <person name="Riley R."/>
            <person name="Otillar R."/>
            <person name="Haridas S."/>
            <person name="Lipzen A."/>
            <person name="Grimwood J."/>
            <person name="Schmutz J."/>
            <person name="Clum A."/>
            <person name="Reid I.D."/>
            <person name="Moisan M.C."/>
            <person name="Butler G."/>
            <person name="Nguyen T.T.M."/>
            <person name="Dewar K."/>
            <person name="Conant G."/>
            <person name="Drula E."/>
            <person name="Henrissat B."/>
            <person name="Hansel C."/>
            <person name="Singer S."/>
            <person name="Hutchinson M.I."/>
            <person name="de Vries R.P."/>
            <person name="Natvig D.O."/>
            <person name="Powell A.J."/>
            <person name="Tsang A."/>
            <person name="Grigoriev I.V."/>
        </authorList>
    </citation>
    <scope>NUCLEOTIDE SEQUENCE [LARGE SCALE GENOMIC DNA]</scope>
    <source>
        <strain evidence="3 4">CBS 494.80</strain>
    </source>
</reference>
<evidence type="ECO:0000256" key="2">
    <source>
        <dbReference type="SAM" id="MobiDB-lite"/>
    </source>
</evidence>
<protein>
    <submittedName>
        <fullName evidence="3">Uncharacterized protein</fullName>
    </submittedName>
</protein>
<accession>A0ABR4BSD8</accession>
<evidence type="ECO:0000256" key="1">
    <source>
        <dbReference type="SAM" id="Coils"/>
    </source>
</evidence>
<feature type="coiled-coil region" evidence="1">
    <location>
        <begin position="127"/>
        <end position="175"/>
    </location>
</feature>
<keyword evidence="1" id="KW-0175">Coiled coil</keyword>
<feature type="compositionally biased region" description="Basic and acidic residues" evidence="2">
    <location>
        <begin position="48"/>
        <end position="72"/>
    </location>
</feature>
<dbReference type="EMBL" id="JAZHXI010000023">
    <property type="protein sequence ID" value="KAL2060287.1"/>
    <property type="molecule type" value="Genomic_DNA"/>
</dbReference>
<evidence type="ECO:0000313" key="4">
    <source>
        <dbReference type="Proteomes" id="UP001595075"/>
    </source>
</evidence>
<feature type="region of interest" description="Disordered" evidence="2">
    <location>
        <begin position="1"/>
        <end position="72"/>
    </location>
</feature>
<gene>
    <name evidence="3" type="ORF">VTL71DRAFT_9682</name>
</gene>
<sequence>MAARLKNFADRVRDITNPSDPLVIARNQVHRERTATTKPGRRPSIRSHQKDPPESPERQRPPRPSPRDPLETRCTLDDIMYATSEASLLQLQPSQLVPALLKLREVAATLEDAATAKERSESRSSHLSQVNQQLASLQAQIDETSETLAAVEAELKQEKAKAKEAARSRNRMLKELSLATKVEATIYDDSHFKEKVAELRYQVYNWVNNRNWKISTHYNTRYPTISKIYTILRHTSLRYAEYIVTESGIRTLIEAHIWQYLGREVFSRSVWADTSEGMPRHENDLVDNAFTRLRTDMRRDVPPQYEEKLQAWRVASARLMALRPARLTEKSIASATRRVYNPLSEELDLLITGERNSRGLEKILKNAVILDSLIQQQRPEYMFYPILDRKAQYWFVKYDKATMELGYDTPDGIFEESELKVQLVLQPGFWKCGDSSGNNFETRMCLLKTEVEVEAEVEERGLGKEEGYLKVG</sequence>
<dbReference type="Proteomes" id="UP001595075">
    <property type="component" value="Unassembled WGS sequence"/>
</dbReference>
<proteinExistence type="predicted"/>
<organism evidence="3 4">
    <name type="scientific">Oculimacula yallundae</name>
    <dbReference type="NCBI Taxonomy" id="86028"/>
    <lineage>
        <taxon>Eukaryota</taxon>
        <taxon>Fungi</taxon>
        <taxon>Dikarya</taxon>
        <taxon>Ascomycota</taxon>
        <taxon>Pezizomycotina</taxon>
        <taxon>Leotiomycetes</taxon>
        <taxon>Helotiales</taxon>
        <taxon>Ploettnerulaceae</taxon>
        <taxon>Oculimacula</taxon>
    </lineage>
</organism>
<evidence type="ECO:0000313" key="3">
    <source>
        <dbReference type="EMBL" id="KAL2060287.1"/>
    </source>
</evidence>
<name>A0ABR4BSD8_9HELO</name>